<keyword evidence="1" id="KW-0812">Transmembrane</keyword>
<gene>
    <name evidence="2" type="ORF">EU93_0233</name>
</gene>
<dbReference type="RefSeq" id="WP_032512997.1">
    <property type="nucleotide sequence ID" value="NZ_JNAJ01000004.1"/>
</dbReference>
<dbReference type="Proteomes" id="UP000030491">
    <property type="component" value="Unassembled WGS sequence"/>
</dbReference>
<dbReference type="EMBL" id="JNAJ01000004">
    <property type="protein sequence ID" value="KGF93058.1"/>
    <property type="molecule type" value="Genomic_DNA"/>
</dbReference>
<name>A0A0A1ZY45_PROMR</name>
<evidence type="ECO:0000256" key="1">
    <source>
        <dbReference type="SAM" id="Phobius"/>
    </source>
</evidence>
<comment type="caution">
    <text evidence="2">The sequence shown here is derived from an EMBL/GenBank/DDBJ whole genome shotgun (WGS) entry which is preliminary data.</text>
</comment>
<feature type="transmembrane region" description="Helical" evidence="1">
    <location>
        <begin position="413"/>
        <end position="431"/>
    </location>
</feature>
<keyword evidence="1" id="KW-1133">Transmembrane helix</keyword>
<dbReference type="PANTHER" id="PTHR32309:SF13">
    <property type="entry name" value="FERRIC ENTEROBACTIN TRANSPORT PROTEIN FEPE"/>
    <property type="match status" value="1"/>
</dbReference>
<protein>
    <recommendedName>
        <fullName evidence="4">Polysaccharide chain length determinant N-terminal domain-containing protein</fullName>
    </recommendedName>
</protein>
<dbReference type="OrthoDB" id="539704at2"/>
<reference evidence="3" key="1">
    <citation type="journal article" date="2014" name="Sci. Data">
        <title>Genomes of diverse isolates of the marine cyanobacterium Prochlorococcus.</title>
        <authorList>
            <person name="Biller S."/>
            <person name="Berube P."/>
            <person name="Thompson J."/>
            <person name="Kelly L."/>
            <person name="Roggensack S."/>
            <person name="Awad L."/>
            <person name="Roache-Johnson K."/>
            <person name="Ding H."/>
            <person name="Giovannoni S.J."/>
            <person name="Moore L.R."/>
            <person name="Chisholm S.W."/>
        </authorList>
    </citation>
    <scope>NUCLEOTIDE SEQUENCE [LARGE SCALE GENOMIC DNA]</scope>
</reference>
<dbReference type="InterPro" id="IPR050445">
    <property type="entry name" value="Bact_polysacc_biosynth/exp"/>
</dbReference>
<dbReference type="GO" id="GO:0004713">
    <property type="term" value="F:protein tyrosine kinase activity"/>
    <property type="evidence" value="ECO:0007669"/>
    <property type="project" value="TreeGrafter"/>
</dbReference>
<evidence type="ECO:0000313" key="2">
    <source>
        <dbReference type="EMBL" id="KGF93058.1"/>
    </source>
</evidence>
<sequence length="574" mass="67326">MKSNSIKEEEILIGNDDILYKDLALFFIRNSRKFIYILSIGLSISLIYALRLKNVWQGEFQIVLENEESPINNVFQSANNNFDFILDKKTSSKLDTEVEILKSSSILMPIYKKSILRDENHPNNNKPISFRDWKSNLKVELEKGTSVLQIKYKNINRKSILPILNDISEVYQKYSKVNMDQKLSRGKKYLKNQIKIYREKSNISYENSQRFALENDLKVVNNPPLDFSSKLNKPFSSNNLNVQDKTTQAAIQKRLLYQLAEYFKKEDTDNEKLSYLASTYELVDKSTLDELKILDNKISASKAIFTDNYSKIKQLYRQKEVILENIKKASLKVILAKIDAADIMIKSNEREDGVYVKFNRLNNEYIRDSYTLIDLESQLRLLNLEKAKEKEPYKLITEPTLLDQKVGPLRSNILIIHSLFLLFFSILYIYIEEKYKNYVYSSKEFENLIPYNLLEKIPSNLSEDWNEYLDSISKIFFKNTNKIELIKLGDIDNKLLDFLLSKLQKNNPEKEFKIVNNISKINTKSTQLLLIQSGRVTRDDIANFKRRINFVEFSLIGWILFEETISFNQVKLKN</sequence>
<evidence type="ECO:0000313" key="3">
    <source>
        <dbReference type="Proteomes" id="UP000030491"/>
    </source>
</evidence>
<evidence type="ECO:0008006" key="4">
    <source>
        <dbReference type="Google" id="ProtNLM"/>
    </source>
</evidence>
<dbReference type="GO" id="GO:0005886">
    <property type="term" value="C:plasma membrane"/>
    <property type="evidence" value="ECO:0007669"/>
    <property type="project" value="TreeGrafter"/>
</dbReference>
<accession>A0A0A1ZY45</accession>
<organism evidence="2 3">
    <name type="scientific">Prochlorococcus marinus str. MIT 9116</name>
    <dbReference type="NCBI Taxonomy" id="167544"/>
    <lineage>
        <taxon>Bacteria</taxon>
        <taxon>Bacillati</taxon>
        <taxon>Cyanobacteriota</taxon>
        <taxon>Cyanophyceae</taxon>
        <taxon>Synechococcales</taxon>
        <taxon>Prochlorococcaceae</taxon>
        <taxon>Prochlorococcus</taxon>
    </lineage>
</organism>
<dbReference type="PANTHER" id="PTHR32309">
    <property type="entry name" value="TYROSINE-PROTEIN KINASE"/>
    <property type="match status" value="1"/>
</dbReference>
<dbReference type="AlphaFoldDB" id="A0A0A1ZY45"/>
<proteinExistence type="predicted"/>
<keyword evidence="1" id="KW-0472">Membrane</keyword>
<feature type="transmembrane region" description="Helical" evidence="1">
    <location>
        <begin position="34"/>
        <end position="52"/>
    </location>
</feature>